<reference evidence="1 2" key="1">
    <citation type="submission" date="2018-05" db="EMBL/GenBank/DDBJ databases">
        <title>Genomic Encyclopedia of Type Strains, Phase IV (KMG-IV): sequencing the most valuable type-strain genomes for metagenomic binning, comparative biology and taxonomic classification.</title>
        <authorList>
            <person name="Goeker M."/>
        </authorList>
    </citation>
    <scope>NUCLEOTIDE SEQUENCE [LARGE SCALE GENOMIC DNA]</scope>
    <source>
        <strain evidence="1 2">DSM 6462</strain>
    </source>
</reference>
<comment type="caution">
    <text evidence="1">The sequence shown here is derived from an EMBL/GenBank/DDBJ whole genome shotgun (WGS) entry which is preliminary data.</text>
</comment>
<accession>A0A2V3TSR6</accession>
<dbReference type="RefSeq" id="WP_170147527.1">
    <property type="nucleotide sequence ID" value="NZ_JAHBRY010000001.1"/>
</dbReference>
<sequence>MPKLTIMKIERPKLGSIRPNHVHAYARICGFHHGPVCDGLQGKDTVRLKGPR</sequence>
<protein>
    <submittedName>
        <fullName evidence="1">Uncharacterized protein</fullName>
    </submittedName>
</protein>
<gene>
    <name evidence="1" type="ORF">C7450_11877</name>
</gene>
<evidence type="ECO:0000313" key="2">
    <source>
        <dbReference type="Proteomes" id="UP000248021"/>
    </source>
</evidence>
<dbReference type="AlphaFoldDB" id="A0A2V3TSR6"/>
<organism evidence="1 2">
    <name type="scientific">Chelatococcus asaccharovorans</name>
    <dbReference type="NCBI Taxonomy" id="28210"/>
    <lineage>
        <taxon>Bacteria</taxon>
        <taxon>Pseudomonadati</taxon>
        <taxon>Pseudomonadota</taxon>
        <taxon>Alphaproteobacteria</taxon>
        <taxon>Hyphomicrobiales</taxon>
        <taxon>Chelatococcaceae</taxon>
        <taxon>Chelatococcus</taxon>
    </lineage>
</organism>
<keyword evidence="2" id="KW-1185">Reference proteome</keyword>
<dbReference type="EMBL" id="QJJK01000018">
    <property type="protein sequence ID" value="PXW51922.1"/>
    <property type="molecule type" value="Genomic_DNA"/>
</dbReference>
<evidence type="ECO:0000313" key="1">
    <source>
        <dbReference type="EMBL" id="PXW51922.1"/>
    </source>
</evidence>
<proteinExistence type="predicted"/>
<name>A0A2V3TSR6_9HYPH</name>
<dbReference type="Proteomes" id="UP000248021">
    <property type="component" value="Unassembled WGS sequence"/>
</dbReference>